<dbReference type="OrthoDB" id="2355at2759"/>
<proteinExistence type="inferred from homology"/>
<dbReference type="InterPro" id="IPR027777">
    <property type="entry name" value="DCTN6"/>
</dbReference>
<dbReference type="GO" id="GO:0070840">
    <property type="term" value="F:dynein complex binding"/>
    <property type="evidence" value="ECO:0007669"/>
    <property type="project" value="TreeGrafter"/>
</dbReference>
<dbReference type="PANTHER" id="PTHR13072">
    <property type="entry name" value="DYNACTIN 6"/>
    <property type="match status" value="1"/>
</dbReference>
<evidence type="ECO:0000313" key="9">
    <source>
        <dbReference type="Proteomes" id="UP000009084"/>
    </source>
</evidence>
<dbReference type="InterPro" id="IPR011004">
    <property type="entry name" value="Trimer_LpxA-like_sf"/>
</dbReference>
<comment type="caution">
    <text evidence="8">The sequence shown here is derived from an EMBL/GenBank/DDBJ whole genome shotgun (WGS) entry which is preliminary data.</text>
</comment>
<dbReference type="Gene3D" id="2.160.10.10">
    <property type="entry name" value="Hexapeptide repeat proteins"/>
    <property type="match status" value="1"/>
</dbReference>
<evidence type="ECO:0000256" key="2">
    <source>
        <dbReference type="ARBA" id="ARBA00007719"/>
    </source>
</evidence>
<organism evidence="8 9">
    <name type="scientific">Coccidioides posadasii (strain C735)</name>
    <name type="common">Valley fever fungus</name>
    <dbReference type="NCBI Taxonomy" id="222929"/>
    <lineage>
        <taxon>Eukaryota</taxon>
        <taxon>Fungi</taxon>
        <taxon>Dikarya</taxon>
        <taxon>Ascomycota</taxon>
        <taxon>Pezizomycotina</taxon>
        <taxon>Eurotiomycetes</taxon>
        <taxon>Eurotiomycetidae</taxon>
        <taxon>Onygenales</taxon>
        <taxon>Onygenaceae</taxon>
        <taxon>Coccidioides</taxon>
    </lineage>
</organism>
<feature type="compositionally biased region" description="Low complexity" evidence="7">
    <location>
        <begin position="12"/>
        <end position="26"/>
    </location>
</feature>
<comment type="similarity">
    <text evidence="2">Belongs to the dynactin subunits 5/6 family. Dynactin subunit 6 subfamily.</text>
</comment>
<evidence type="ECO:0000256" key="5">
    <source>
        <dbReference type="ARBA" id="ARBA00023212"/>
    </source>
</evidence>
<evidence type="ECO:0000256" key="3">
    <source>
        <dbReference type="ARBA" id="ARBA00016573"/>
    </source>
</evidence>
<evidence type="ECO:0000256" key="6">
    <source>
        <dbReference type="ARBA" id="ARBA00034687"/>
    </source>
</evidence>
<keyword evidence="5" id="KW-0206">Cytoskeleton</keyword>
<keyword evidence="4" id="KW-0963">Cytoplasm</keyword>
<name>C5PFY3_COCP7</name>
<dbReference type="SUPFAM" id="SSF51161">
    <property type="entry name" value="Trimeric LpxA-like enzymes"/>
    <property type="match status" value="1"/>
</dbReference>
<evidence type="ECO:0000256" key="7">
    <source>
        <dbReference type="SAM" id="MobiDB-lite"/>
    </source>
</evidence>
<comment type="function">
    <text evidence="6">Part of the dynactin complex that activates the molecular motor dynein for ultra-processive transport along microtubules.</text>
</comment>
<dbReference type="HOGENOM" id="CLU_085418_2_0_1"/>
<dbReference type="Proteomes" id="UP000009084">
    <property type="component" value="Unassembled WGS sequence"/>
</dbReference>
<evidence type="ECO:0000313" key="8">
    <source>
        <dbReference type="EMBL" id="EER23436.1"/>
    </source>
</evidence>
<dbReference type="AlphaFoldDB" id="C5PFY3"/>
<evidence type="ECO:0000256" key="1">
    <source>
        <dbReference type="ARBA" id="ARBA00004245"/>
    </source>
</evidence>
<evidence type="ECO:0000256" key="4">
    <source>
        <dbReference type="ARBA" id="ARBA00022490"/>
    </source>
</evidence>
<accession>C5PFY3</accession>
<dbReference type="RefSeq" id="XP_003065581.1">
    <property type="nucleotide sequence ID" value="XM_003065535.1"/>
</dbReference>
<dbReference type="EMBL" id="ACFW01000049">
    <property type="protein sequence ID" value="EER23436.1"/>
    <property type="molecule type" value="Genomic_DNA"/>
</dbReference>
<comment type="subcellular location">
    <subcellularLocation>
        <location evidence="1">Cytoplasm</location>
        <location evidence="1">Cytoskeleton</location>
    </subcellularLocation>
</comment>
<dbReference type="PANTHER" id="PTHR13072:SF0">
    <property type="entry name" value="DYNACTIN SUBUNIT 6"/>
    <property type="match status" value="1"/>
</dbReference>
<feature type="region of interest" description="Disordered" evidence="7">
    <location>
        <begin position="1"/>
        <end position="34"/>
    </location>
</feature>
<gene>
    <name evidence="8" type="ORF">CPC735_048060</name>
</gene>
<dbReference type="GO" id="GO:0007052">
    <property type="term" value="P:mitotic spindle organization"/>
    <property type="evidence" value="ECO:0007669"/>
    <property type="project" value="TreeGrafter"/>
</dbReference>
<dbReference type="KEGG" id="cpw:9691051"/>
<protein>
    <recommendedName>
        <fullName evidence="3">Dynactin subunit 6</fullName>
    </recommendedName>
</protein>
<reference evidence="8 9" key="1">
    <citation type="journal article" date="2009" name="Genome Res.">
        <title>Comparative genomic analyses of the human fungal pathogens Coccidioides and their relatives.</title>
        <authorList>
            <person name="Sharpton T.J."/>
            <person name="Stajich J.E."/>
            <person name="Rounsley S.D."/>
            <person name="Gardner M.J."/>
            <person name="Wortman J.R."/>
            <person name="Jordar V.S."/>
            <person name="Maiti R."/>
            <person name="Kodira C.D."/>
            <person name="Neafsey D.E."/>
            <person name="Zeng Q."/>
            <person name="Hung C.-Y."/>
            <person name="McMahan C."/>
            <person name="Muszewska A."/>
            <person name="Grynberg M."/>
            <person name="Mandel M.A."/>
            <person name="Kellner E.M."/>
            <person name="Barker B.M."/>
            <person name="Galgiani J.N."/>
            <person name="Orbach M.J."/>
            <person name="Kirkland T.N."/>
            <person name="Cole G.T."/>
            <person name="Henn M.R."/>
            <person name="Birren B.W."/>
            <person name="Taylor J.W."/>
        </authorList>
    </citation>
    <scope>NUCLEOTIDE SEQUENCE [LARGE SCALE GENOMIC DNA]</scope>
    <source>
        <strain evidence="9">C735</strain>
    </source>
</reference>
<dbReference type="GO" id="GO:0005869">
    <property type="term" value="C:dynactin complex"/>
    <property type="evidence" value="ECO:0007669"/>
    <property type="project" value="InterPro"/>
</dbReference>
<dbReference type="VEuPathDB" id="FungiDB:CPC735_048060"/>
<sequence>MSASQRPPLRPSSTSAARTGTSATSSIPRPPLSVHPNATISETVYFQGKHPISIGAGTVIHPRARLLSFEGPISVGEGCIIGEKSVVGNPQAPQFASEHSSGSATSPTPAVTIIENSVLIAPLSTVSSGSHIHSAATIDASAFLGRHVRIGRHAKVCSLCQIPDNGVVEDWIVAWGGGAGGMGLQRRKRANGRGNENNTPGLNGRSVETARLVVLSKERETLSKLIGVGAAAASRRR</sequence>